<sequence length="214" mass="23663">MRFDPKKLSKTDNYKLLIGSVLPRPIAFVTSLGPNGTVNAAPFSFFNVVATEPPLLAFSCTRKPGGVMKDTARNILNHGEYVVHIVDESIVTMVNETAVEFPAEVGEAVQVGFTFADSEVVSVPRLAECKIQMECRLHQHLALGGTEKEPNSDLLIGEVVQFHVADELVDRGRIDTMGLRPVGRMAGATYVKLGELFDIPRMSYEEWMEKKEPK</sequence>
<name>A0AA45WQX7_9BACL</name>
<keyword evidence="3" id="KW-0288">FMN</keyword>
<protein>
    <submittedName>
        <fullName evidence="6">NADH-FMN oxidoreductase RutF, flavin reductase (DIM6/NTAB) family</fullName>
    </submittedName>
</protein>
<evidence type="ECO:0000256" key="1">
    <source>
        <dbReference type="ARBA" id="ARBA00001917"/>
    </source>
</evidence>
<evidence type="ECO:0000313" key="6">
    <source>
        <dbReference type="EMBL" id="SMP28367.1"/>
    </source>
</evidence>
<feature type="domain" description="Flavin reductase like" evidence="5">
    <location>
        <begin position="19"/>
        <end position="175"/>
    </location>
</feature>
<dbReference type="PANTHER" id="PTHR33798:SF5">
    <property type="entry name" value="FLAVIN REDUCTASE LIKE DOMAIN-CONTAINING PROTEIN"/>
    <property type="match status" value="1"/>
</dbReference>
<evidence type="ECO:0000256" key="3">
    <source>
        <dbReference type="ARBA" id="ARBA00022643"/>
    </source>
</evidence>
<dbReference type="Proteomes" id="UP001157946">
    <property type="component" value="Unassembled WGS sequence"/>
</dbReference>
<dbReference type="GO" id="GO:0016646">
    <property type="term" value="F:oxidoreductase activity, acting on the CH-NH group of donors, NAD or NADP as acceptor"/>
    <property type="evidence" value="ECO:0007669"/>
    <property type="project" value="UniProtKB-ARBA"/>
</dbReference>
<gene>
    <name evidence="6" type="ORF">SAMN06265361_10673</name>
</gene>
<evidence type="ECO:0000313" key="7">
    <source>
        <dbReference type="Proteomes" id="UP001157946"/>
    </source>
</evidence>
<evidence type="ECO:0000256" key="4">
    <source>
        <dbReference type="ARBA" id="ARBA00038054"/>
    </source>
</evidence>
<proteinExistence type="inferred from homology"/>
<reference evidence="6" key="1">
    <citation type="submission" date="2017-05" db="EMBL/GenBank/DDBJ databases">
        <authorList>
            <person name="Varghese N."/>
            <person name="Submissions S."/>
        </authorList>
    </citation>
    <scope>NUCLEOTIDE SEQUENCE</scope>
    <source>
        <strain evidence="6">DSM 45262</strain>
    </source>
</reference>
<dbReference type="EMBL" id="FXTU01000006">
    <property type="protein sequence ID" value="SMP28367.1"/>
    <property type="molecule type" value="Genomic_DNA"/>
</dbReference>
<comment type="caution">
    <text evidence="6">The sequence shown here is derived from an EMBL/GenBank/DDBJ whole genome shotgun (WGS) entry which is preliminary data.</text>
</comment>
<dbReference type="Pfam" id="PF01613">
    <property type="entry name" value="Flavin_Reduct"/>
    <property type="match status" value="1"/>
</dbReference>
<dbReference type="AlphaFoldDB" id="A0AA45WQX7"/>
<dbReference type="RefSeq" id="WP_284724505.1">
    <property type="nucleotide sequence ID" value="NZ_FXTU01000006.1"/>
</dbReference>
<dbReference type="InterPro" id="IPR012349">
    <property type="entry name" value="Split_barrel_FMN-bd"/>
</dbReference>
<dbReference type="SUPFAM" id="SSF50475">
    <property type="entry name" value="FMN-binding split barrel"/>
    <property type="match status" value="1"/>
</dbReference>
<organism evidence="6 7">
    <name type="scientific">Laceyella tengchongensis</name>
    <dbReference type="NCBI Taxonomy" id="574699"/>
    <lineage>
        <taxon>Bacteria</taxon>
        <taxon>Bacillati</taxon>
        <taxon>Bacillota</taxon>
        <taxon>Bacilli</taxon>
        <taxon>Bacillales</taxon>
        <taxon>Thermoactinomycetaceae</taxon>
        <taxon>Laceyella</taxon>
    </lineage>
</organism>
<dbReference type="InterPro" id="IPR002563">
    <property type="entry name" value="Flavin_Rdtase-like_dom"/>
</dbReference>
<accession>A0AA45WQX7</accession>
<keyword evidence="7" id="KW-1185">Reference proteome</keyword>
<dbReference type="SMART" id="SM00903">
    <property type="entry name" value="Flavin_Reduct"/>
    <property type="match status" value="1"/>
</dbReference>
<dbReference type="Gene3D" id="2.30.110.10">
    <property type="entry name" value="Electron Transport, Fmn-binding Protein, Chain A"/>
    <property type="match status" value="1"/>
</dbReference>
<keyword evidence="2" id="KW-0285">Flavoprotein</keyword>
<evidence type="ECO:0000256" key="2">
    <source>
        <dbReference type="ARBA" id="ARBA00022630"/>
    </source>
</evidence>
<comment type="cofactor">
    <cofactor evidence="1">
        <name>FMN</name>
        <dbReference type="ChEBI" id="CHEBI:58210"/>
    </cofactor>
</comment>
<dbReference type="GO" id="GO:0010181">
    <property type="term" value="F:FMN binding"/>
    <property type="evidence" value="ECO:0007669"/>
    <property type="project" value="InterPro"/>
</dbReference>
<comment type="similarity">
    <text evidence="4">Belongs to the flavoredoxin family.</text>
</comment>
<evidence type="ECO:0000259" key="5">
    <source>
        <dbReference type="SMART" id="SM00903"/>
    </source>
</evidence>
<dbReference type="PANTHER" id="PTHR33798">
    <property type="entry name" value="FLAVOPROTEIN OXYGENASE"/>
    <property type="match status" value="1"/>
</dbReference>